<dbReference type="InterPro" id="IPR019734">
    <property type="entry name" value="TPR_rpt"/>
</dbReference>
<feature type="repeat" description="TPR" evidence="1">
    <location>
        <begin position="215"/>
        <end position="248"/>
    </location>
</feature>
<comment type="caution">
    <text evidence="3">The sequence shown here is derived from an EMBL/GenBank/DDBJ whole genome shotgun (WGS) entry which is preliminary data.</text>
</comment>
<name>A0A9W6Z5S0_9STRA</name>
<dbReference type="Pfam" id="PF13181">
    <property type="entry name" value="TPR_8"/>
    <property type="match status" value="1"/>
</dbReference>
<dbReference type="AlphaFoldDB" id="A0A9W6Z5S0"/>
<dbReference type="Gene3D" id="1.25.40.10">
    <property type="entry name" value="Tetratricopeptide repeat domain"/>
    <property type="match status" value="1"/>
</dbReference>
<organism evidence="3 4">
    <name type="scientific">Triparma laevis f. inornata</name>
    <dbReference type="NCBI Taxonomy" id="1714386"/>
    <lineage>
        <taxon>Eukaryota</taxon>
        <taxon>Sar</taxon>
        <taxon>Stramenopiles</taxon>
        <taxon>Ochrophyta</taxon>
        <taxon>Bolidophyceae</taxon>
        <taxon>Parmales</taxon>
        <taxon>Triparmaceae</taxon>
        <taxon>Triparma</taxon>
    </lineage>
</organism>
<evidence type="ECO:0000313" key="4">
    <source>
        <dbReference type="Proteomes" id="UP001162640"/>
    </source>
</evidence>
<dbReference type="EMBL" id="BLQM01000005">
    <property type="protein sequence ID" value="GMH48657.1"/>
    <property type="molecule type" value="Genomic_DNA"/>
</dbReference>
<dbReference type="InterPro" id="IPR038645">
    <property type="entry name" value="TTC5_OB_sf"/>
</dbReference>
<dbReference type="SUPFAM" id="SSF48452">
    <property type="entry name" value="TPR-like"/>
    <property type="match status" value="1"/>
</dbReference>
<keyword evidence="1" id="KW-0802">TPR repeat</keyword>
<proteinExistence type="predicted"/>
<reference evidence="4" key="1">
    <citation type="journal article" date="2023" name="Commun. Biol.">
        <title>Genome analysis of Parmales, the sister group of diatoms, reveals the evolutionary specialization of diatoms from phago-mixotrophs to photoautotrophs.</title>
        <authorList>
            <person name="Ban H."/>
            <person name="Sato S."/>
            <person name="Yoshikawa S."/>
            <person name="Yamada K."/>
            <person name="Nakamura Y."/>
            <person name="Ichinomiya M."/>
            <person name="Sato N."/>
            <person name="Blanc-Mathieu R."/>
            <person name="Endo H."/>
            <person name="Kuwata A."/>
            <person name="Ogata H."/>
        </authorList>
    </citation>
    <scope>NUCLEOTIDE SEQUENCE [LARGE SCALE GENOMIC DNA]</scope>
</reference>
<dbReference type="SMART" id="SM00028">
    <property type="entry name" value="TPR"/>
    <property type="match status" value="2"/>
</dbReference>
<dbReference type="InterPro" id="IPR032076">
    <property type="entry name" value="TTC5_OB"/>
</dbReference>
<sequence>MASLLENTPPVQPTIESLTLLTTNLQLTLQNLHSPTPEKTEYIKEQTDDGLKKLEEYEKGGVEKGEVPELNFLRGSLLSLSSPSDSIPYLTKSIKLHASAPTHYWNTLASTYEKLQKITEALRCYESGIEVKGNVEGYCAMSRLVRSGGEGKWEESEQYAKKAIQLDLENPLSWYTLANCYLTRFFSHTFSLTDIRLSLSCYSRSSGLTGGEDNPDLYFNRGTLWKYLEEFERAKEDFDKVESIDEGLEGGRYGREIENWVSRISEIVSRRGRLKEKKLKLIMLNLESCVVPQGEGKTHTLVKGVKELKVGSWEEERKNHDKALALGVLMPLGDIKTPPAKYLCVDTAGDCSVLSIYHLSTDANLSDKDKVIILSPIVKEMKIGEKGYLGVQLLDPKKLVVNGRMADFRKFTPAKITVETFDVKKEEEK</sequence>
<accession>A0A9W6Z5S0</accession>
<dbReference type="Pfam" id="PF16669">
    <property type="entry name" value="TTC5_OB"/>
    <property type="match status" value="1"/>
</dbReference>
<evidence type="ECO:0000259" key="2">
    <source>
        <dbReference type="Pfam" id="PF16669"/>
    </source>
</evidence>
<evidence type="ECO:0000313" key="3">
    <source>
        <dbReference type="EMBL" id="GMH48657.1"/>
    </source>
</evidence>
<gene>
    <name evidence="3" type="ORF">TL16_g00342</name>
</gene>
<evidence type="ECO:0000256" key="1">
    <source>
        <dbReference type="PROSITE-ProRule" id="PRU00339"/>
    </source>
</evidence>
<feature type="domain" description="Tetratricopeptide repeat protein 5 OB fold" evidence="2">
    <location>
        <begin position="317"/>
        <end position="405"/>
    </location>
</feature>
<protein>
    <recommendedName>
        <fullName evidence="2">Tetratricopeptide repeat protein 5 OB fold domain-containing protein</fullName>
    </recommendedName>
</protein>
<dbReference type="InterPro" id="IPR011990">
    <property type="entry name" value="TPR-like_helical_dom_sf"/>
</dbReference>
<dbReference type="PROSITE" id="PS50005">
    <property type="entry name" value="TPR"/>
    <property type="match status" value="1"/>
</dbReference>
<dbReference type="Gene3D" id="2.40.50.550">
    <property type="match status" value="1"/>
</dbReference>
<dbReference type="Proteomes" id="UP001162640">
    <property type="component" value="Unassembled WGS sequence"/>
</dbReference>